<keyword evidence="4" id="KW-1185">Reference proteome</keyword>
<name>A0A1I1GKP6_NATHA</name>
<dbReference type="GeneID" id="30923204"/>
<dbReference type="OrthoDB" id="115049at2157"/>
<dbReference type="Proteomes" id="UP000199161">
    <property type="component" value="Unassembled WGS sequence"/>
</dbReference>
<evidence type="ECO:0000313" key="4">
    <source>
        <dbReference type="Proteomes" id="UP000199161"/>
    </source>
</evidence>
<dbReference type="Gene3D" id="2.40.50.180">
    <property type="entry name" value="CheA-289, Domain 4"/>
    <property type="match status" value="1"/>
</dbReference>
<evidence type="ECO:0000259" key="2">
    <source>
        <dbReference type="PROSITE" id="PS50851"/>
    </source>
</evidence>
<dbReference type="SMART" id="SM00260">
    <property type="entry name" value="CheW"/>
    <property type="match status" value="1"/>
</dbReference>
<gene>
    <name evidence="3" type="ORF">SAMN05444422_104287</name>
</gene>
<reference evidence="4" key="1">
    <citation type="submission" date="2016-10" db="EMBL/GenBank/DDBJ databases">
        <authorList>
            <person name="Varghese N."/>
            <person name="Submissions S."/>
        </authorList>
    </citation>
    <scope>NUCLEOTIDE SEQUENCE [LARGE SCALE GENOMIC DNA]</scope>
    <source>
        <strain evidence="4">DSM 13078</strain>
    </source>
</reference>
<dbReference type="GO" id="GO:0007165">
    <property type="term" value="P:signal transduction"/>
    <property type="evidence" value="ECO:0007669"/>
    <property type="project" value="InterPro"/>
</dbReference>
<dbReference type="InterPro" id="IPR036061">
    <property type="entry name" value="CheW-like_dom_sf"/>
</dbReference>
<evidence type="ECO:0000313" key="3">
    <source>
        <dbReference type="EMBL" id="SFC10448.1"/>
    </source>
</evidence>
<dbReference type="EMBL" id="FOKW01000004">
    <property type="protein sequence ID" value="SFC10448.1"/>
    <property type="molecule type" value="Genomic_DNA"/>
</dbReference>
<dbReference type="RefSeq" id="WP_007140705.1">
    <property type="nucleotide sequence ID" value="NZ_FOKW01000004.1"/>
</dbReference>
<accession>A0A1I1GKP6</accession>
<dbReference type="GO" id="GO:0006935">
    <property type="term" value="P:chemotaxis"/>
    <property type="evidence" value="ECO:0007669"/>
    <property type="project" value="InterPro"/>
</dbReference>
<proteinExistence type="predicted"/>
<feature type="domain" description="CheW-like" evidence="2">
    <location>
        <begin position="32"/>
        <end position="172"/>
    </location>
</feature>
<dbReference type="PROSITE" id="PS50851">
    <property type="entry name" value="CHEW"/>
    <property type="match status" value="1"/>
</dbReference>
<sequence>MTPPSDVDDPVPDDDRHPDANSSHGSNRDAGPLRVLTFGLADDRYCVRTDAIATVLGVSDPEPVMSAPEPWNAGTITVDGERVRIVDLARIFTGVGAGSSDRPQPAEPTLLVLGVTDGDGAYYGWLVDRVGRTRTIERDALEPPRVATSHVEGRFTLEDGGAILLDERAIHG</sequence>
<dbReference type="InterPro" id="IPR002545">
    <property type="entry name" value="CheW-lke_dom"/>
</dbReference>
<dbReference type="AlphaFoldDB" id="A0A1I1GKP6"/>
<dbReference type="Pfam" id="PF01584">
    <property type="entry name" value="CheW"/>
    <property type="match status" value="1"/>
</dbReference>
<organism evidence="3 4">
    <name type="scientific">Natronobacterium haloterrestre</name>
    <name type="common">Halobiforma haloterrestris</name>
    <dbReference type="NCBI Taxonomy" id="148448"/>
    <lineage>
        <taxon>Archaea</taxon>
        <taxon>Methanobacteriati</taxon>
        <taxon>Methanobacteriota</taxon>
        <taxon>Stenosarchaea group</taxon>
        <taxon>Halobacteria</taxon>
        <taxon>Halobacteriales</taxon>
        <taxon>Natrialbaceae</taxon>
        <taxon>Natronobacterium</taxon>
    </lineage>
</organism>
<protein>
    <submittedName>
        <fullName evidence="3">Purine-binding chemotaxis protein CheW</fullName>
    </submittedName>
</protein>
<dbReference type="Gene3D" id="2.30.30.40">
    <property type="entry name" value="SH3 Domains"/>
    <property type="match status" value="1"/>
</dbReference>
<feature type="compositionally biased region" description="Acidic residues" evidence="1">
    <location>
        <begin position="1"/>
        <end position="12"/>
    </location>
</feature>
<dbReference type="SUPFAM" id="SSF50341">
    <property type="entry name" value="CheW-like"/>
    <property type="match status" value="1"/>
</dbReference>
<evidence type="ECO:0000256" key="1">
    <source>
        <dbReference type="SAM" id="MobiDB-lite"/>
    </source>
</evidence>
<feature type="region of interest" description="Disordered" evidence="1">
    <location>
        <begin position="1"/>
        <end position="32"/>
    </location>
</feature>